<sequence>MDSTRARLEFLTSRNELLVIQLEKLVGNSVKLGMSIPAAYKTTLSTWASWVENTIDANRTLVLFRTFEPSHWSEKSRRFCNVTQNPLSETEGRDQSIFSETVFDVVKNMTVTVHITILQVTSLSAFRKDAHVGGWSDNPLVLDCSHWCLPGLPDVWNEIFLLYLLADYGLPAGNGKQVEFISFLVSLLSVVIFYTAQFDIYLLR</sequence>
<dbReference type="PANTHER" id="PTHR32285">
    <property type="entry name" value="PROTEIN TRICHOME BIREFRINGENCE-LIKE 9-RELATED"/>
    <property type="match status" value="1"/>
</dbReference>
<organism evidence="4 5">
    <name type="scientific">Hibiscus syriacus</name>
    <name type="common">Rose of Sharon</name>
    <dbReference type="NCBI Taxonomy" id="106335"/>
    <lineage>
        <taxon>Eukaryota</taxon>
        <taxon>Viridiplantae</taxon>
        <taxon>Streptophyta</taxon>
        <taxon>Embryophyta</taxon>
        <taxon>Tracheophyta</taxon>
        <taxon>Spermatophyta</taxon>
        <taxon>Magnoliopsida</taxon>
        <taxon>eudicotyledons</taxon>
        <taxon>Gunneridae</taxon>
        <taxon>Pentapetalae</taxon>
        <taxon>rosids</taxon>
        <taxon>malvids</taxon>
        <taxon>Malvales</taxon>
        <taxon>Malvaceae</taxon>
        <taxon>Malvoideae</taxon>
        <taxon>Hibiscus</taxon>
    </lineage>
</organism>
<dbReference type="AlphaFoldDB" id="A0A6A2WX11"/>
<dbReference type="GO" id="GO:0016413">
    <property type="term" value="F:O-acetyltransferase activity"/>
    <property type="evidence" value="ECO:0007669"/>
    <property type="project" value="InterPro"/>
</dbReference>
<dbReference type="Proteomes" id="UP000436088">
    <property type="component" value="Unassembled WGS sequence"/>
</dbReference>
<keyword evidence="5" id="KW-1185">Reference proteome</keyword>
<feature type="domain" description="Trichome birefringence-like C-terminal" evidence="3">
    <location>
        <begin position="26"/>
        <end position="161"/>
    </location>
</feature>
<dbReference type="Pfam" id="PF13839">
    <property type="entry name" value="PC-Esterase"/>
    <property type="match status" value="1"/>
</dbReference>
<feature type="transmembrane region" description="Helical" evidence="2">
    <location>
        <begin position="180"/>
        <end position="203"/>
    </location>
</feature>
<proteinExistence type="inferred from homology"/>
<dbReference type="PANTHER" id="PTHR32285:SF34">
    <property type="entry name" value="PROTEIN TRICHOME BEREFRINGENCE-LIKE 7"/>
    <property type="match status" value="1"/>
</dbReference>
<evidence type="ECO:0000259" key="3">
    <source>
        <dbReference type="Pfam" id="PF13839"/>
    </source>
</evidence>
<dbReference type="InterPro" id="IPR029962">
    <property type="entry name" value="TBL"/>
</dbReference>
<evidence type="ECO:0000256" key="2">
    <source>
        <dbReference type="SAM" id="Phobius"/>
    </source>
</evidence>
<evidence type="ECO:0000256" key="1">
    <source>
        <dbReference type="ARBA" id="ARBA00007727"/>
    </source>
</evidence>
<name>A0A6A2WX11_HIBSY</name>
<protein>
    <submittedName>
        <fullName evidence="4">Protein trichome berefringence-like 7</fullName>
    </submittedName>
</protein>
<reference evidence="4" key="1">
    <citation type="submission" date="2019-09" db="EMBL/GenBank/DDBJ databases">
        <title>Draft genome information of white flower Hibiscus syriacus.</title>
        <authorList>
            <person name="Kim Y.-M."/>
        </authorList>
    </citation>
    <scope>NUCLEOTIDE SEQUENCE [LARGE SCALE GENOMIC DNA]</scope>
    <source>
        <strain evidence="4">YM2019G1</strain>
    </source>
</reference>
<comment type="similarity">
    <text evidence="1">Belongs to the PC-esterase family. TBL subfamily.</text>
</comment>
<gene>
    <name evidence="4" type="ORF">F3Y22_tig00112498pilonHSYRG00030</name>
</gene>
<comment type="caution">
    <text evidence="4">The sequence shown here is derived from an EMBL/GenBank/DDBJ whole genome shotgun (WGS) entry which is preliminary data.</text>
</comment>
<keyword evidence="2" id="KW-1133">Transmembrane helix</keyword>
<dbReference type="EMBL" id="VEPZ02001596">
    <property type="protein sequence ID" value="KAE8666392.1"/>
    <property type="molecule type" value="Genomic_DNA"/>
</dbReference>
<evidence type="ECO:0000313" key="5">
    <source>
        <dbReference type="Proteomes" id="UP000436088"/>
    </source>
</evidence>
<keyword evidence="2" id="KW-0812">Transmembrane</keyword>
<dbReference type="InterPro" id="IPR026057">
    <property type="entry name" value="TBL_C"/>
</dbReference>
<accession>A0A6A2WX11</accession>
<dbReference type="GO" id="GO:0005794">
    <property type="term" value="C:Golgi apparatus"/>
    <property type="evidence" value="ECO:0007669"/>
    <property type="project" value="TreeGrafter"/>
</dbReference>
<keyword evidence="2" id="KW-0472">Membrane</keyword>
<evidence type="ECO:0000313" key="4">
    <source>
        <dbReference type="EMBL" id="KAE8666392.1"/>
    </source>
</evidence>